<proteinExistence type="predicted"/>
<sequence length="155" mass="16561">MPFLALNAGAGICVLSTIGDSRWSAGDPPSLTAPSFAETPVVGEYLVPLDLSLRAVVGEVNDFLAVKHALPIALDFLTTSGMSILALFPLAIIAVIISIFVVIRRKADLKKYRATVDQLQIELEQVKLQITDGNFAVPSCQSDGDATEVLPRLAR</sequence>
<comment type="caution">
    <text evidence="2">The sequence shown here is derived from an EMBL/GenBank/DDBJ whole genome shotgun (WGS) entry which is preliminary data.</text>
</comment>
<keyword evidence="1" id="KW-0472">Membrane</keyword>
<gene>
    <name evidence="2" type="ORF">HED64_15000</name>
</gene>
<evidence type="ECO:0000313" key="2">
    <source>
        <dbReference type="EMBL" id="NKG22007.1"/>
    </source>
</evidence>
<dbReference type="Proteomes" id="UP000746595">
    <property type="component" value="Unassembled WGS sequence"/>
</dbReference>
<keyword evidence="1" id="KW-1133">Transmembrane helix</keyword>
<accession>A0ABX1G9C3</accession>
<name>A0ABX1G9C3_9MICC</name>
<organism evidence="2 3">
    <name type="scientific">Paeniglutamicibacter terrestris</name>
    <dbReference type="NCBI Taxonomy" id="2723403"/>
    <lineage>
        <taxon>Bacteria</taxon>
        <taxon>Bacillati</taxon>
        <taxon>Actinomycetota</taxon>
        <taxon>Actinomycetes</taxon>
        <taxon>Micrococcales</taxon>
        <taxon>Micrococcaceae</taxon>
        <taxon>Paeniglutamicibacter</taxon>
    </lineage>
</organism>
<dbReference type="RefSeq" id="WP_168152815.1">
    <property type="nucleotide sequence ID" value="NZ_JAAWVT010000008.1"/>
</dbReference>
<keyword evidence="3" id="KW-1185">Reference proteome</keyword>
<evidence type="ECO:0000256" key="1">
    <source>
        <dbReference type="SAM" id="Phobius"/>
    </source>
</evidence>
<protein>
    <submittedName>
        <fullName evidence="2">Uncharacterized protein</fullName>
    </submittedName>
</protein>
<reference evidence="2 3" key="1">
    <citation type="submission" date="2020-04" db="EMBL/GenBank/DDBJ databases">
        <title>Paeniglutamicibacter sp. ANT13_2, a novel actinomycete isolated from sediment in Antarctica.</title>
        <authorList>
            <person name="Sakdapetsiri C."/>
            <person name="Pinyakong O."/>
        </authorList>
    </citation>
    <scope>NUCLEOTIDE SEQUENCE [LARGE SCALE GENOMIC DNA]</scope>
    <source>
        <strain evidence="2 3">ANT13_2</strain>
    </source>
</reference>
<evidence type="ECO:0000313" key="3">
    <source>
        <dbReference type="Proteomes" id="UP000746595"/>
    </source>
</evidence>
<keyword evidence="1" id="KW-0812">Transmembrane</keyword>
<dbReference type="EMBL" id="JAAWVT010000008">
    <property type="protein sequence ID" value="NKG22007.1"/>
    <property type="molecule type" value="Genomic_DNA"/>
</dbReference>
<feature type="transmembrane region" description="Helical" evidence="1">
    <location>
        <begin position="84"/>
        <end position="103"/>
    </location>
</feature>